<feature type="coiled-coil region" evidence="1">
    <location>
        <begin position="173"/>
        <end position="235"/>
    </location>
</feature>
<feature type="non-terminal residue" evidence="3">
    <location>
        <position position="1"/>
    </location>
</feature>
<comment type="caution">
    <text evidence="3">The sequence shown here is derived from an EMBL/GenBank/DDBJ whole genome shotgun (WGS) entry which is preliminary data.</text>
</comment>
<feature type="region of interest" description="Disordered" evidence="2">
    <location>
        <begin position="299"/>
        <end position="335"/>
    </location>
</feature>
<accession>A0AAV2RPR9</accession>
<gene>
    <name evidence="3" type="ORF">MNOR_LOCUS27192</name>
</gene>
<dbReference type="AlphaFoldDB" id="A0AAV2RPR9"/>
<dbReference type="GO" id="GO:0090734">
    <property type="term" value="C:site of DNA damage"/>
    <property type="evidence" value="ECO:0007669"/>
    <property type="project" value="TreeGrafter"/>
</dbReference>
<dbReference type="InterPro" id="IPR052639">
    <property type="entry name" value="TRAIP_ubiq-protein_ligase"/>
</dbReference>
<keyword evidence="4" id="KW-1185">Reference proteome</keyword>
<dbReference type="EMBL" id="CAXKWB010028215">
    <property type="protein sequence ID" value="CAL4133444.1"/>
    <property type="molecule type" value="Genomic_DNA"/>
</dbReference>
<evidence type="ECO:0000313" key="4">
    <source>
        <dbReference type="Proteomes" id="UP001497623"/>
    </source>
</evidence>
<sequence>RSKTCPQCRQNSREKNVVRLYFDTSQADASQADPDTLQNMNESLKFQVRLKEQESINIKEANIDLTRKNKGIKAECKDLEGQVRAKDTTITALKTQLKMLTVISNEAKKAKEDLKAAKLQLTTMHNAESVINGTSEDVEIMLRNYEQNPQSTRSLATFCSILKKELAKCDGDKRRYRDEASSLKNRIKEVRTALQGSDMERSTLQVVNKQLTEDRESLEKEVSSMKRKIEALQSAIISPSGDIKNSAIHRLIAESPAPMELKYLKRAKPASSDEDPMFATPDVVRKMAKLQDVSPDDANGDIIFDLDDDSPVSSGQSNALQPSLQSNKIARSQSESASPYLPVKFSASLQGHQSSRVLASLSSNPGVNIFKKDKPSLQTSLSQMSRSQEKFGFDGMGGHSKVDEFPKPKPVFLKKKTGIRVVTKGGNGARVQTNTLKNFFGNTFDD</sequence>
<reference evidence="3 4" key="1">
    <citation type="submission" date="2024-05" db="EMBL/GenBank/DDBJ databases">
        <authorList>
            <person name="Wallberg A."/>
        </authorList>
    </citation>
    <scope>NUCLEOTIDE SEQUENCE [LARGE SCALE GENOMIC DNA]</scope>
</reference>
<dbReference type="GO" id="GO:0005634">
    <property type="term" value="C:nucleus"/>
    <property type="evidence" value="ECO:0007669"/>
    <property type="project" value="TreeGrafter"/>
</dbReference>
<dbReference type="GO" id="GO:0031297">
    <property type="term" value="P:replication fork processing"/>
    <property type="evidence" value="ECO:0007669"/>
    <property type="project" value="TreeGrafter"/>
</dbReference>
<dbReference type="Proteomes" id="UP001497623">
    <property type="component" value="Unassembled WGS sequence"/>
</dbReference>
<evidence type="ECO:0000256" key="1">
    <source>
        <dbReference type="SAM" id="Coils"/>
    </source>
</evidence>
<name>A0AAV2RPR9_MEGNR</name>
<dbReference type="PANTHER" id="PTHR46569">
    <property type="entry name" value="E3 UBIQUITIN-PROTEIN LIGASE TRAIP"/>
    <property type="match status" value="1"/>
</dbReference>
<dbReference type="PANTHER" id="PTHR46569:SF1">
    <property type="entry name" value="E3 UBIQUITIN-PROTEIN LIGASE RFWD3-RELATED"/>
    <property type="match status" value="1"/>
</dbReference>
<keyword evidence="1" id="KW-0175">Coiled coil</keyword>
<dbReference type="GO" id="GO:0016567">
    <property type="term" value="P:protein ubiquitination"/>
    <property type="evidence" value="ECO:0007669"/>
    <property type="project" value="TreeGrafter"/>
</dbReference>
<evidence type="ECO:0000313" key="3">
    <source>
        <dbReference type="EMBL" id="CAL4133444.1"/>
    </source>
</evidence>
<feature type="compositionally biased region" description="Polar residues" evidence="2">
    <location>
        <begin position="311"/>
        <end position="335"/>
    </location>
</feature>
<feature type="compositionally biased region" description="Acidic residues" evidence="2">
    <location>
        <begin position="299"/>
        <end position="310"/>
    </location>
</feature>
<protein>
    <submittedName>
        <fullName evidence="3">Uncharacterized protein</fullName>
    </submittedName>
</protein>
<feature type="coiled-coil region" evidence="1">
    <location>
        <begin position="62"/>
        <end position="127"/>
    </location>
</feature>
<proteinExistence type="predicted"/>
<organism evidence="3 4">
    <name type="scientific">Meganyctiphanes norvegica</name>
    <name type="common">Northern krill</name>
    <name type="synonym">Thysanopoda norvegica</name>
    <dbReference type="NCBI Taxonomy" id="48144"/>
    <lineage>
        <taxon>Eukaryota</taxon>
        <taxon>Metazoa</taxon>
        <taxon>Ecdysozoa</taxon>
        <taxon>Arthropoda</taxon>
        <taxon>Crustacea</taxon>
        <taxon>Multicrustacea</taxon>
        <taxon>Malacostraca</taxon>
        <taxon>Eumalacostraca</taxon>
        <taxon>Eucarida</taxon>
        <taxon>Euphausiacea</taxon>
        <taxon>Euphausiidae</taxon>
        <taxon>Meganyctiphanes</taxon>
    </lineage>
</organism>
<evidence type="ECO:0000256" key="2">
    <source>
        <dbReference type="SAM" id="MobiDB-lite"/>
    </source>
</evidence>
<dbReference type="GO" id="GO:0061630">
    <property type="term" value="F:ubiquitin protein ligase activity"/>
    <property type="evidence" value="ECO:0007669"/>
    <property type="project" value="TreeGrafter"/>
</dbReference>